<dbReference type="Gene3D" id="3.40.50.1820">
    <property type="entry name" value="alpha/beta hydrolase"/>
    <property type="match status" value="1"/>
</dbReference>
<dbReference type="Proteomes" id="UP000176651">
    <property type="component" value="Unassembled WGS sequence"/>
</dbReference>
<dbReference type="SUPFAM" id="SSF82171">
    <property type="entry name" value="DPP6 N-terminal domain-like"/>
    <property type="match status" value="1"/>
</dbReference>
<dbReference type="SUPFAM" id="SSF53474">
    <property type="entry name" value="alpha/beta-Hydrolases"/>
    <property type="match status" value="1"/>
</dbReference>
<protein>
    <submittedName>
        <fullName evidence="1">Uncharacterized protein</fullName>
    </submittedName>
</protein>
<dbReference type="InterPro" id="IPR011659">
    <property type="entry name" value="WD40"/>
</dbReference>
<reference evidence="1 2" key="1">
    <citation type="journal article" date="2016" name="Nat. Commun.">
        <title>Thousands of microbial genomes shed light on interconnected biogeochemical processes in an aquifer system.</title>
        <authorList>
            <person name="Anantharaman K."/>
            <person name="Brown C.T."/>
            <person name="Hug L.A."/>
            <person name="Sharon I."/>
            <person name="Castelle C.J."/>
            <person name="Probst A.J."/>
            <person name="Thomas B.C."/>
            <person name="Singh A."/>
            <person name="Wilkins M.J."/>
            <person name="Karaoz U."/>
            <person name="Brodie E.L."/>
            <person name="Williams K.H."/>
            <person name="Hubbard S.S."/>
            <person name="Banfield J.F."/>
        </authorList>
    </citation>
    <scope>NUCLEOTIDE SEQUENCE [LARGE SCALE GENOMIC DNA]</scope>
</reference>
<evidence type="ECO:0000313" key="2">
    <source>
        <dbReference type="Proteomes" id="UP000176651"/>
    </source>
</evidence>
<evidence type="ECO:0000313" key="1">
    <source>
        <dbReference type="EMBL" id="OGB74298.1"/>
    </source>
</evidence>
<dbReference type="AlphaFoldDB" id="A0A1F4NSN0"/>
<dbReference type="InterPro" id="IPR029058">
    <property type="entry name" value="AB_hydrolase_fold"/>
</dbReference>
<name>A0A1F4NSN0_UNCK3</name>
<dbReference type="PROSITE" id="PS51257">
    <property type="entry name" value="PROKAR_LIPOPROTEIN"/>
    <property type="match status" value="1"/>
</dbReference>
<sequence length="656" mass="72881">MWRWLWLGLWIIWMTACQTSNPELPPEAGSGRLVKWSEQQAESHKKIVFIPGHVVTTDPHGLKPRELEGYFSPKLENLNYLGSELFGTATSQRVEFWLYGYQSQQDIAKIAEDVVEAIRTNSHFSNSLVAIVGYSQGGVVLWLVDQRYDAITGGAVVGAPILSTPLVHDEIRDRAVESIWPAASSLGVLRICRSAAQGTQQLTVAYPETGTPKTRLRFFAGYIEPHSVDVVQRNIDLLDALVAGGGNFLSGARTDRQLLELGAVVINATYWGEGDKFDRLSDGAVPVSSAIMGTDVSRVSLWPGYDHQELLSGKGELTLDREVLGWLGEVLDLYPRWIETDLPATPDKIELASDTKNVWEWAKFAYIQDGQLWLTDEDWQRNWQLPLRGVHSHPRAAASERALTWTWERGGLSDVCIWREGVVEPVSFDGKSRCASFSPNGRWLAYQSRESLVLHRLGTDQREVVLGGISLTAPPIWTTEGLAGRLYFVHHDSASGQDNLFWISPRVRDKPVSRANLVLADCGQPFQVKLVAGGVVAVKANRDSAGAIVQQSIVVVSGLARSHLSVDIKLADEMIISTDDAANYQISWDRPFGFEQAVFDPEYWHLYLVDASGTQPNIYLFDVQGFLMANEGANWRDIIYLVKSNASQLEVITPAP</sequence>
<proteinExistence type="predicted"/>
<comment type="caution">
    <text evidence="1">The sequence shown here is derived from an EMBL/GenBank/DDBJ whole genome shotgun (WGS) entry which is preliminary data.</text>
</comment>
<gene>
    <name evidence="1" type="ORF">A2V68_00875</name>
</gene>
<dbReference type="EMBL" id="META01000003">
    <property type="protein sequence ID" value="OGB74298.1"/>
    <property type="molecule type" value="Genomic_DNA"/>
</dbReference>
<accession>A0A1F4NSN0</accession>
<organism evidence="1 2">
    <name type="scientific">candidate division Kazan bacterium RBG_13_50_9</name>
    <dbReference type="NCBI Taxonomy" id="1798535"/>
    <lineage>
        <taxon>Bacteria</taxon>
        <taxon>Bacteria division Kazan-3B-28</taxon>
    </lineage>
</organism>
<dbReference type="Pfam" id="PF07676">
    <property type="entry name" value="PD40"/>
    <property type="match status" value="1"/>
</dbReference>